<dbReference type="InterPro" id="IPR001005">
    <property type="entry name" value="SANT/Myb"/>
</dbReference>
<feature type="domain" description="HTH myb-type" evidence="6">
    <location>
        <begin position="152"/>
        <end position="207"/>
    </location>
</feature>
<dbReference type="EMBL" id="GDID01002496">
    <property type="protein sequence ID" value="JAP94110.1"/>
    <property type="molecule type" value="Transcribed_RNA"/>
</dbReference>
<evidence type="ECO:0000256" key="1">
    <source>
        <dbReference type="ARBA" id="ARBA00023015"/>
    </source>
</evidence>
<dbReference type="PROSITE" id="PS50090">
    <property type="entry name" value="MYB_LIKE"/>
    <property type="match status" value="2"/>
</dbReference>
<protein>
    <submittedName>
        <fullName evidence="7">Myb2-like protein</fullName>
    </submittedName>
</protein>
<dbReference type="PROSITE" id="PS51294">
    <property type="entry name" value="HTH_MYB"/>
    <property type="match status" value="1"/>
</dbReference>
<accession>A0A146KBA8</accession>
<evidence type="ECO:0000313" key="7">
    <source>
        <dbReference type="EMBL" id="JAP94110.1"/>
    </source>
</evidence>
<dbReference type="GO" id="GO:0000978">
    <property type="term" value="F:RNA polymerase II cis-regulatory region sequence-specific DNA binding"/>
    <property type="evidence" value="ECO:0007669"/>
    <property type="project" value="TreeGrafter"/>
</dbReference>
<sequence>ILNNPYIKLLKQILNAINSHRSNLMIYDLSISDCYDLDVVGIHQAMNQSTDNLPVVKLEEPNSPQVKTEEHAAITPEDSVKFRAHSFCPQIKHHRNCPIQWIPPEDQMLRHLVGVYQGANWQAVAHSMHQEFPTRPRRSSGQCHQRWTRVLDPEIVKGKWTVQEDMELLNAMREIDTGKWCQVAAAMSGRTDTQVRYRARRIAGWLRLNGVDDCSLE</sequence>
<dbReference type="InterPro" id="IPR009057">
    <property type="entry name" value="Homeodomain-like_sf"/>
</dbReference>
<dbReference type="AlphaFoldDB" id="A0A146KBA8"/>
<evidence type="ECO:0000256" key="4">
    <source>
        <dbReference type="ARBA" id="ARBA00023242"/>
    </source>
</evidence>
<evidence type="ECO:0000259" key="6">
    <source>
        <dbReference type="PROSITE" id="PS51294"/>
    </source>
</evidence>
<keyword evidence="2" id="KW-0238">DNA-binding</keyword>
<organism evidence="7">
    <name type="scientific">Trepomonas sp. PC1</name>
    <dbReference type="NCBI Taxonomy" id="1076344"/>
    <lineage>
        <taxon>Eukaryota</taxon>
        <taxon>Metamonada</taxon>
        <taxon>Diplomonadida</taxon>
        <taxon>Hexamitidae</taxon>
        <taxon>Hexamitinae</taxon>
        <taxon>Trepomonas</taxon>
    </lineage>
</organism>
<feature type="non-terminal residue" evidence="7">
    <location>
        <position position="1"/>
    </location>
</feature>
<dbReference type="InterPro" id="IPR051575">
    <property type="entry name" value="Myb-like_DNA-bd"/>
</dbReference>
<dbReference type="CDD" id="cd00167">
    <property type="entry name" value="SANT"/>
    <property type="match status" value="2"/>
</dbReference>
<dbReference type="InterPro" id="IPR017930">
    <property type="entry name" value="Myb_dom"/>
</dbReference>
<feature type="domain" description="Myb-like" evidence="5">
    <location>
        <begin position="152"/>
        <end position="203"/>
    </location>
</feature>
<feature type="domain" description="Myb-like" evidence="5">
    <location>
        <begin position="101"/>
        <end position="151"/>
    </location>
</feature>
<dbReference type="GO" id="GO:0019185">
    <property type="term" value="C:snRNA-activating protein complex"/>
    <property type="evidence" value="ECO:0007669"/>
    <property type="project" value="TreeGrafter"/>
</dbReference>
<keyword evidence="1" id="KW-0805">Transcription regulation</keyword>
<dbReference type="SMART" id="SM00717">
    <property type="entry name" value="SANT"/>
    <property type="match status" value="2"/>
</dbReference>
<dbReference type="PANTHER" id="PTHR46621">
    <property type="entry name" value="SNRNA-ACTIVATING PROTEIN COMPLEX SUBUNIT 4"/>
    <property type="match status" value="1"/>
</dbReference>
<proteinExistence type="predicted"/>
<dbReference type="SUPFAM" id="SSF46689">
    <property type="entry name" value="Homeodomain-like"/>
    <property type="match status" value="2"/>
</dbReference>
<keyword evidence="4" id="KW-0539">Nucleus</keyword>
<gene>
    <name evidence="7" type="ORF">TPC1_13356</name>
</gene>
<name>A0A146KBA8_9EUKA</name>
<dbReference type="Pfam" id="PF13921">
    <property type="entry name" value="Myb_DNA-bind_6"/>
    <property type="match status" value="1"/>
</dbReference>
<evidence type="ECO:0000256" key="3">
    <source>
        <dbReference type="ARBA" id="ARBA00023163"/>
    </source>
</evidence>
<dbReference type="Gene3D" id="1.10.10.60">
    <property type="entry name" value="Homeodomain-like"/>
    <property type="match status" value="2"/>
</dbReference>
<dbReference type="GO" id="GO:0042796">
    <property type="term" value="P:snRNA transcription by RNA polymerase III"/>
    <property type="evidence" value="ECO:0007669"/>
    <property type="project" value="TreeGrafter"/>
</dbReference>
<evidence type="ECO:0000256" key="2">
    <source>
        <dbReference type="ARBA" id="ARBA00023125"/>
    </source>
</evidence>
<reference evidence="7" key="1">
    <citation type="submission" date="2015-07" db="EMBL/GenBank/DDBJ databases">
        <title>Adaptation to a free-living lifestyle via gene acquisitions in the diplomonad Trepomonas sp. PC1.</title>
        <authorList>
            <person name="Xu F."/>
            <person name="Jerlstrom-Hultqvist J."/>
            <person name="Kolisko M."/>
            <person name="Simpson A.G.B."/>
            <person name="Roger A.J."/>
            <person name="Svard S.G."/>
            <person name="Andersson J.O."/>
        </authorList>
    </citation>
    <scope>NUCLEOTIDE SEQUENCE</scope>
    <source>
        <strain evidence="7">PC1</strain>
    </source>
</reference>
<dbReference type="GO" id="GO:0001006">
    <property type="term" value="F:RNA polymerase III type 3 promoter sequence-specific DNA binding"/>
    <property type="evidence" value="ECO:0007669"/>
    <property type="project" value="TreeGrafter"/>
</dbReference>
<dbReference type="PANTHER" id="PTHR46621:SF1">
    <property type="entry name" value="SNRNA-ACTIVATING PROTEIN COMPLEX SUBUNIT 4"/>
    <property type="match status" value="1"/>
</dbReference>
<evidence type="ECO:0000259" key="5">
    <source>
        <dbReference type="PROSITE" id="PS50090"/>
    </source>
</evidence>
<keyword evidence="3" id="KW-0804">Transcription</keyword>
<dbReference type="GO" id="GO:0042795">
    <property type="term" value="P:snRNA transcription by RNA polymerase II"/>
    <property type="evidence" value="ECO:0007669"/>
    <property type="project" value="TreeGrafter"/>
</dbReference>